<dbReference type="Proteomes" id="UP000008544">
    <property type="component" value="Chromosome"/>
</dbReference>
<evidence type="ECO:0000259" key="3">
    <source>
        <dbReference type="Pfam" id="PF08719"/>
    </source>
</evidence>
<dbReference type="KEGG" id="dau:Daud_0433"/>
<sequence length="161" mass="18516">MIRFWKTLEPYGFMNTVSAYGFELDGRFWPTVEHYYQANKFDETAEITYSSGKTIPLREHVRCQATAKMAAIEGGRRDLPLRADWDAVQEDVMLRALRAKFTQHPELREKLLATGNEELVHDSPDDYHWGIGKQGTGKNRLGVLLMRLRDELRAEETGGGR</sequence>
<dbReference type="SUPFAM" id="SSF143990">
    <property type="entry name" value="YbiA-like"/>
    <property type="match status" value="1"/>
</dbReference>
<dbReference type="OrthoDB" id="67297at2"/>
<feature type="domain" description="NADAR" evidence="3">
    <location>
        <begin position="4"/>
        <end position="153"/>
    </location>
</feature>
<dbReference type="RefSeq" id="WP_012301568.1">
    <property type="nucleotide sequence ID" value="NC_010424.1"/>
</dbReference>
<gene>
    <name evidence="4" type="ordered locus">Daud_0433</name>
</gene>
<dbReference type="InterPro" id="IPR037238">
    <property type="entry name" value="YbiA-like_sf"/>
</dbReference>
<dbReference type="Pfam" id="PF08719">
    <property type="entry name" value="NADAR"/>
    <property type="match status" value="1"/>
</dbReference>
<dbReference type="EMBL" id="CP000860">
    <property type="protein sequence ID" value="ACA58979.1"/>
    <property type="molecule type" value="Genomic_DNA"/>
</dbReference>
<dbReference type="InterPro" id="IPR012816">
    <property type="entry name" value="NADAR"/>
</dbReference>
<dbReference type="HOGENOM" id="CLU_084247_3_1_9"/>
<proteinExistence type="predicted"/>
<dbReference type="Gene3D" id="1.10.357.40">
    <property type="entry name" value="YbiA-like"/>
    <property type="match status" value="1"/>
</dbReference>
<evidence type="ECO:0000313" key="5">
    <source>
        <dbReference type="Proteomes" id="UP000008544"/>
    </source>
</evidence>
<evidence type="ECO:0000256" key="2">
    <source>
        <dbReference type="ARBA" id="ARBA00000751"/>
    </source>
</evidence>
<dbReference type="eggNOG" id="COG3236">
    <property type="taxonomic scope" value="Bacteria"/>
</dbReference>
<comment type="catalytic activity">
    <reaction evidence="1">
        <text>5-amino-6-(5-phospho-D-ribosylamino)uracil + H2O = 5,6-diaminouracil + D-ribose 5-phosphate</text>
        <dbReference type="Rhea" id="RHEA:55020"/>
        <dbReference type="ChEBI" id="CHEBI:15377"/>
        <dbReference type="ChEBI" id="CHEBI:46252"/>
        <dbReference type="ChEBI" id="CHEBI:58453"/>
        <dbReference type="ChEBI" id="CHEBI:78346"/>
    </reaction>
</comment>
<evidence type="ECO:0000313" key="4">
    <source>
        <dbReference type="EMBL" id="ACA58979.1"/>
    </source>
</evidence>
<dbReference type="NCBIfam" id="TIGR02464">
    <property type="entry name" value="ribofla_fusion"/>
    <property type="match status" value="1"/>
</dbReference>
<reference evidence="4 5" key="2">
    <citation type="journal article" date="2008" name="Science">
        <title>Environmental genomics reveals a single-species ecosystem deep within Earth.</title>
        <authorList>
            <person name="Chivian D."/>
            <person name="Brodie E.L."/>
            <person name="Alm E.J."/>
            <person name="Culley D.E."/>
            <person name="Dehal P.S."/>
            <person name="Desantis T.Z."/>
            <person name="Gihring T.M."/>
            <person name="Lapidus A."/>
            <person name="Lin L.H."/>
            <person name="Lowry S.R."/>
            <person name="Moser D.P."/>
            <person name="Richardson P.M."/>
            <person name="Southam G."/>
            <person name="Wanger G."/>
            <person name="Pratt L.M."/>
            <person name="Andersen G.L."/>
            <person name="Hazen T.C."/>
            <person name="Brockman F.J."/>
            <person name="Arkin A.P."/>
            <person name="Onstott T.C."/>
        </authorList>
    </citation>
    <scope>NUCLEOTIDE SEQUENCE [LARGE SCALE GENOMIC DNA]</scope>
    <source>
        <strain evidence="4 5">MP104C</strain>
    </source>
</reference>
<dbReference type="STRING" id="477974.Daud_0433"/>
<dbReference type="CDD" id="cd15457">
    <property type="entry name" value="NADAR"/>
    <property type="match status" value="1"/>
</dbReference>
<reference evidence="5" key="1">
    <citation type="submission" date="2007-10" db="EMBL/GenBank/DDBJ databases">
        <title>Complete sequence of chromosome of Desulforudis audaxviator MP104C.</title>
        <authorList>
            <person name="Copeland A."/>
            <person name="Lucas S."/>
            <person name="Lapidus A."/>
            <person name="Barry K."/>
            <person name="Glavina del Rio T."/>
            <person name="Dalin E."/>
            <person name="Tice H."/>
            <person name="Bruce D."/>
            <person name="Pitluck S."/>
            <person name="Lowry S.R."/>
            <person name="Larimer F."/>
            <person name="Land M.L."/>
            <person name="Hauser L."/>
            <person name="Kyrpides N."/>
            <person name="Ivanova N.N."/>
            <person name="Richardson P."/>
        </authorList>
    </citation>
    <scope>NUCLEOTIDE SEQUENCE [LARGE SCALE GENOMIC DNA]</scope>
    <source>
        <strain evidence="5">MP104C</strain>
    </source>
</reference>
<evidence type="ECO:0000256" key="1">
    <source>
        <dbReference type="ARBA" id="ARBA00000022"/>
    </source>
</evidence>
<keyword evidence="5" id="KW-1185">Reference proteome</keyword>
<name>B1I220_DESAP</name>
<dbReference type="AlphaFoldDB" id="B1I220"/>
<organism evidence="4 5">
    <name type="scientific">Desulforudis audaxviator (strain MP104C)</name>
    <dbReference type="NCBI Taxonomy" id="477974"/>
    <lineage>
        <taxon>Bacteria</taxon>
        <taxon>Bacillati</taxon>
        <taxon>Bacillota</taxon>
        <taxon>Clostridia</taxon>
        <taxon>Thermoanaerobacterales</taxon>
        <taxon>Candidatus Desulforudaceae</taxon>
        <taxon>Candidatus Desulforudis</taxon>
    </lineage>
</organism>
<accession>B1I220</accession>
<protein>
    <recommendedName>
        <fullName evidence="3">NADAR domain-containing protein</fullName>
    </recommendedName>
</protein>
<comment type="catalytic activity">
    <reaction evidence="2">
        <text>2,5-diamino-6-hydroxy-4-(5-phosphoribosylamino)-pyrimidine + H2O = 2,5,6-triamino-4-hydroxypyrimidine + D-ribose 5-phosphate</text>
        <dbReference type="Rhea" id="RHEA:23436"/>
        <dbReference type="ChEBI" id="CHEBI:15377"/>
        <dbReference type="ChEBI" id="CHEBI:58614"/>
        <dbReference type="ChEBI" id="CHEBI:78346"/>
        <dbReference type="ChEBI" id="CHEBI:137796"/>
    </reaction>
</comment>